<dbReference type="EMBL" id="BAAAQW010000003">
    <property type="protein sequence ID" value="GAA2197334.1"/>
    <property type="molecule type" value="Genomic_DNA"/>
</dbReference>
<dbReference type="InterPro" id="IPR057446">
    <property type="entry name" value="PH_bac"/>
</dbReference>
<feature type="domain" description="PH" evidence="2">
    <location>
        <begin position="38"/>
        <end position="156"/>
    </location>
</feature>
<reference evidence="3 4" key="1">
    <citation type="journal article" date="2019" name="Int. J. Syst. Evol. Microbiol.">
        <title>The Global Catalogue of Microorganisms (GCM) 10K type strain sequencing project: providing services to taxonomists for standard genome sequencing and annotation.</title>
        <authorList>
            <consortium name="The Broad Institute Genomics Platform"/>
            <consortium name="The Broad Institute Genome Sequencing Center for Infectious Disease"/>
            <person name="Wu L."/>
            <person name="Ma J."/>
        </authorList>
    </citation>
    <scope>NUCLEOTIDE SEQUENCE [LARGE SCALE GENOMIC DNA]</scope>
    <source>
        <strain evidence="3 4">JCM 16034</strain>
    </source>
</reference>
<evidence type="ECO:0000256" key="1">
    <source>
        <dbReference type="SAM" id="Phobius"/>
    </source>
</evidence>
<keyword evidence="1" id="KW-0472">Membrane</keyword>
<sequence>MERLGPGLLMLGIAVVLVALVWVGWRGRLRRQSGVPAPAPVPEDTGAERLRCPGQYVVTTSAGDWLDRIAVHGLGVRTTADAVVADAGLVFDRSGAGPLFVPAGDLRDVRLESGMAGKFVEKDGLVVVGWQLGGHPVDTGFRPRYAEEKNALVAAIEDLMGSAPGDGAGQGKSES</sequence>
<comment type="caution">
    <text evidence="3">The sequence shown here is derived from an EMBL/GenBank/DDBJ whole genome shotgun (WGS) entry which is preliminary data.</text>
</comment>
<dbReference type="RefSeq" id="WP_344298217.1">
    <property type="nucleotide sequence ID" value="NZ_BAAAQW010000003.1"/>
</dbReference>
<dbReference type="Pfam" id="PF25362">
    <property type="entry name" value="bPH_11"/>
    <property type="match status" value="1"/>
</dbReference>
<evidence type="ECO:0000259" key="2">
    <source>
        <dbReference type="Pfam" id="PF25362"/>
    </source>
</evidence>
<proteinExistence type="predicted"/>
<gene>
    <name evidence="3" type="ORF">GCM10009849_05820</name>
</gene>
<protein>
    <recommendedName>
        <fullName evidence="2">PH domain-containing protein</fullName>
    </recommendedName>
</protein>
<keyword evidence="4" id="KW-1185">Reference proteome</keyword>
<feature type="transmembrane region" description="Helical" evidence="1">
    <location>
        <begin position="6"/>
        <end position="25"/>
    </location>
</feature>
<accession>A0ABN3BK92</accession>
<organism evidence="3 4">
    <name type="scientific">Sinomonas flava</name>
    <dbReference type="NCBI Taxonomy" id="496857"/>
    <lineage>
        <taxon>Bacteria</taxon>
        <taxon>Bacillati</taxon>
        <taxon>Actinomycetota</taxon>
        <taxon>Actinomycetes</taxon>
        <taxon>Micrococcales</taxon>
        <taxon>Micrococcaceae</taxon>
        <taxon>Sinomonas</taxon>
    </lineage>
</organism>
<keyword evidence="1" id="KW-0812">Transmembrane</keyword>
<evidence type="ECO:0000313" key="3">
    <source>
        <dbReference type="EMBL" id="GAA2197334.1"/>
    </source>
</evidence>
<keyword evidence="1" id="KW-1133">Transmembrane helix</keyword>
<evidence type="ECO:0000313" key="4">
    <source>
        <dbReference type="Proteomes" id="UP001500432"/>
    </source>
</evidence>
<dbReference type="Proteomes" id="UP001500432">
    <property type="component" value="Unassembled WGS sequence"/>
</dbReference>
<name>A0ABN3BK92_9MICC</name>